<evidence type="ECO:0000256" key="2">
    <source>
        <dbReference type="ARBA" id="ARBA00022723"/>
    </source>
</evidence>
<dbReference type="InterPro" id="IPR035938">
    <property type="entry name" value="Hemerythrin-like_sf"/>
</dbReference>
<name>A0A6C2CEB5_9RHOO</name>
<evidence type="ECO:0008006" key="6">
    <source>
        <dbReference type="Google" id="ProtNLM"/>
    </source>
</evidence>
<reference evidence="4 5" key="1">
    <citation type="submission" date="2019-01" db="EMBL/GenBank/DDBJ databases">
        <title>Zoogloea oleivorans genome sequencing and assembly.</title>
        <authorList>
            <person name="Tancsics A."/>
            <person name="Farkas M."/>
            <person name="Kriszt B."/>
            <person name="Maroti G."/>
            <person name="Horvath B."/>
        </authorList>
    </citation>
    <scope>NUCLEOTIDE SEQUENCE [LARGE SCALE GENOMIC DNA]</scope>
    <source>
        <strain evidence="4 5">Buc</strain>
    </source>
</reference>
<keyword evidence="5" id="KW-1185">Reference proteome</keyword>
<comment type="similarity">
    <text evidence="1">Belongs to the hemerythrin family.</text>
</comment>
<evidence type="ECO:0000313" key="5">
    <source>
        <dbReference type="Proteomes" id="UP000389128"/>
    </source>
</evidence>
<proteinExistence type="inferred from homology"/>
<keyword evidence="3" id="KW-0408">Iron</keyword>
<dbReference type="Gene3D" id="1.20.120.50">
    <property type="entry name" value="Hemerythrin-like"/>
    <property type="match status" value="1"/>
</dbReference>
<evidence type="ECO:0000256" key="1">
    <source>
        <dbReference type="ARBA" id="ARBA00010587"/>
    </source>
</evidence>
<evidence type="ECO:0000256" key="3">
    <source>
        <dbReference type="ARBA" id="ARBA00023004"/>
    </source>
</evidence>
<dbReference type="Proteomes" id="UP000389128">
    <property type="component" value="Unassembled WGS sequence"/>
</dbReference>
<sequence length="149" mass="16981">MPADHDLLWWRSSSKHDLHLEATNYRLKELGLQTLQAAVSVEDPDTVTALFAQLTECAYRSFELEERWLNASADTSREAHAREHTRLIELFTELYMKMMGDDLHPCASIRQLLEDQFLPHIVASDRALLYCLAHGLDEDIGRDDSPGAS</sequence>
<dbReference type="GO" id="GO:0046872">
    <property type="term" value="F:metal ion binding"/>
    <property type="evidence" value="ECO:0007669"/>
    <property type="project" value="UniProtKB-KW"/>
</dbReference>
<keyword evidence="2" id="KW-0479">Metal-binding</keyword>
<dbReference type="AlphaFoldDB" id="A0A6C2CEB5"/>
<dbReference type="SUPFAM" id="SSF47188">
    <property type="entry name" value="Hemerythrin-like"/>
    <property type="match status" value="1"/>
</dbReference>
<gene>
    <name evidence="4" type="ORF">ETQ85_24080</name>
</gene>
<comment type="caution">
    <text evidence="4">The sequence shown here is derived from an EMBL/GenBank/DDBJ whole genome shotgun (WGS) entry which is preliminary data.</text>
</comment>
<protein>
    <recommendedName>
        <fullName evidence="6">Hemerythrin-like domain-containing protein</fullName>
    </recommendedName>
</protein>
<organism evidence="4 5">
    <name type="scientific">Zoogloea oleivorans</name>
    <dbReference type="NCBI Taxonomy" id="1552750"/>
    <lineage>
        <taxon>Bacteria</taxon>
        <taxon>Pseudomonadati</taxon>
        <taxon>Pseudomonadota</taxon>
        <taxon>Betaproteobacteria</taxon>
        <taxon>Rhodocyclales</taxon>
        <taxon>Zoogloeaceae</taxon>
        <taxon>Zoogloea</taxon>
    </lineage>
</organism>
<dbReference type="RefSeq" id="WP_148581562.1">
    <property type="nucleotide sequence ID" value="NZ_SDKK01000039.1"/>
</dbReference>
<accession>A0A6C2CEB5</accession>
<dbReference type="EMBL" id="SDKK01000039">
    <property type="protein sequence ID" value="TYC51615.1"/>
    <property type="molecule type" value="Genomic_DNA"/>
</dbReference>
<evidence type="ECO:0000313" key="4">
    <source>
        <dbReference type="EMBL" id="TYC51615.1"/>
    </source>
</evidence>